<reference evidence="1" key="1">
    <citation type="journal article" date="2014" name="Int. J. Syst. Evol. Microbiol.">
        <title>Complete genome sequence of Corynebacterium casei LMG S-19264T (=DSM 44701T), isolated from a smear-ripened cheese.</title>
        <authorList>
            <consortium name="US DOE Joint Genome Institute (JGI-PGF)"/>
            <person name="Walter F."/>
            <person name="Albersmeier A."/>
            <person name="Kalinowski J."/>
            <person name="Ruckert C."/>
        </authorList>
    </citation>
    <scope>NUCLEOTIDE SEQUENCE</scope>
    <source>
        <strain evidence="1">JCM 3093</strain>
    </source>
</reference>
<reference evidence="1" key="2">
    <citation type="submission" date="2022-09" db="EMBL/GenBank/DDBJ databases">
        <authorList>
            <person name="Sun Q."/>
            <person name="Ohkuma M."/>
        </authorList>
    </citation>
    <scope>NUCLEOTIDE SEQUENCE</scope>
    <source>
        <strain evidence="1">JCM 3093</strain>
    </source>
</reference>
<sequence>MPQTTGKRVVRCGIGATFVSSIEKLAGAEVLAFGEDLRPLRSRHSGNHRPAFREIGAIFAVSKWNRRVGGSLTEFRPVAEREFEYGGTDVRDHQG</sequence>
<evidence type="ECO:0000313" key="2">
    <source>
        <dbReference type="Proteomes" id="UP000627984"/>
    </source>
</evidence>
<protein>
    <submittedName>
        <fullName evidence="1">Uncharacterized protein</fullName>
    </submittedName>
</protein>
<proteinExistence type="predicted"/>
<comment type="caution">
    <text evidence="1">The sequence shown here is derived from an EMBL/GenBank/DDBJ whole genome shotgun (WGS) entry which is preliminary data.</text>
</comment>
<dbReference type="EMBL" id="BMQD01000004">
    <property type="protein sequence ID" value="GGK58015.1"/>
    <property type="molecule type" value="Genomic_DNA"/>
</dbReference>
<evidence type="ECO:0000313" key="1">
    <source>
        <dbReference type="EMBL" id="GGK58015.1"/>
    </source>
</evidence>
<gene>
    <name evidence="1" type="ORF">GCM10010126_16930</name>
</gene>
<dbReference type="Proteomes" id="UP000627984">
    <property type="component" value="Unassembled WGS sequence"/>
</dbReference>
<organism evidence="1 2">
    <name type="scientific">Planomonospora parontospora</name>
    <dbReference type="NCBI Taxonomy" id="58119"/>
    <lineage>
        <taxon>Bacteria</taxon>
        <taxon>Bacillati</taxon>
        <taxon>Actinomycetota</taxon>
        <taxon>Actinomycetes</taxon>
        <taxon>Streptosporangiales</taxon>
        <taxon>Streptosporangiaceae</taxon>
        <taxon>Planomonospora</taxon>
    </lineage>
</organism>
<dbReference type="AlphaFoldDB" id="A0AA37BEG0"/>
<name>A0AA37BEG0_9ACTN</name>
<accession>A0AA37BEG0</accession>